<accession>A0A0V1N1D5</accession>
<sequence>MPPAILLPGKPHSRGLMAVRHPGQLTSCLFTVADRLSGMRFLIDTGSQTNVIPRPMQRKWKNCWLLTGPVLLHLVRVPFCWTSVWLSGSVGNLSSPTSVSLSWAAIFYAIFVCSSKSINIDWSTRAHGERPTDVQPMESWLDPFACAPRQRNTLLANKEYARELRTVLCETEARINSRPLTFVGDDPSDPNPLAPFHFLIGREYRNVHEIQHDEDDPTYGAPTAKELSRRWR</sequence>
<proteinExistence type="predicted"/>
<dbReference type="EMBL" id="JYDO01000016">
    <property type="protein sequence ID" value="KRZ77862.1"/>
    <property type="molecule type" value="Genomic_DNA"/>
</dbReference>
<dbReference type="AlphaFoldDB" id="A0A0V1N1D5"/>
<name>A0A0V1N1D5_9BILA</name>
<reference evidence="2 3" key="1">
    <citation type="submission" date="2015-01" db="EMBL/GenBank/DDBJ databases">
        <title>Evolution of Trichinella species and genotypes.</title>
        <authorList>
            <person name="Korhonen P.K."/>
            <person name="Edoardo P."/>
            <person name="Giuseppe L.R."/>
            <person name="Gasser R.B."/>
        </authorList>
    </citation>
    <scope>NUCLEOTIDE SEQUENCE [LARGE SCALE GENOMIC DNA]</scope>
    <source>
        <strain evidence="2">ISS1980</strain>
    </source>
</reference>
<feature type="region of interest" description="Disordered" evidence="1">
    <location>
        <begin position="210"/>
        <end position="232"/>
    </location>
</feature>
<evidence type="ECO:0000313" key="3">
    <source>
        <dbReference type="Proteomes" id="UP000054843"/>
    </source>
</evidence>
<organism evidence="2 3">
    <name type="scientific">Trichinella papuae</name>
    <dbReference type="NCBI Taxonomy" id="268474"/>
    <lineage>
        <taxon>Eukaryota</taxon>
        <taxon>Metazoa</taxon>
        <taxon>Ecdysozoa</taxon>
        <taxon>Nematoda</taxon>
        <taxon>Enoplea</taxon>
        <taxon>Dorylaimia</taxon>
        <taxon>Trichinellida</taxon>
        <taxon>Trichinellidae</taxon>
        <taxon>Trichinella</taxon>
    </lineage>
</organism>
<evidence type="ECO:0000256" key="1">
    <source>
        <dbReference type="SAM" id="MobiDB-lite"/>
    </source>
</evidence>
<keyword evidence="3" id="KW-1185">Reference proteome</keyword>
<protein>
    <submittedName>
        <fullName evidence="2">Uncharacterized protein</fullName>
    </submittedName>
</protein>
<evidence type="ECO:0000313" key="2">
    <source>
        <dbReference type="EMBL" id="KRZ77862.1"/>
    </source>
</evidence>
<dbReference type="Proteomes" id="UP000054843">
    <property type="component" value="Unassembled WGS sequence"/>
</dbReference>
<comment type="caution">
    <text evidence="2">The sequence shown here is derived from an EMBL/GenBank/DDBJ whole genome shotgun (WGS) entry which is preliminary data.</text>
</comment>
<gene>
    <name evidence="2" type="ORF">T10_4021</name>
</gene>